<organism evidence="1 2">
    <name type="scientific">Dibothriocephalus latus</name>
    <name type="common">Fish tapeworm</name>
    <name type="synonym">Diphyllobothrium latum</name>
    <dbReference type="NCBI Taxonomy" id="60516"/>
    <lineage>
        <taxon>Eukaryota</taxon>
        <taxon>Metazoa</taxon>
        <taxon>Spiralia</taxon>
        <taxon>Lophotrochozoa</taxon>
        <taxon>Platyhelminthes</taxon>
        <taxon>Cestoda</taxon>
        <taxon>Eucestoda</taxon>
        <taxon>Diphyllobothriidea</taxon>
        <taxon>Diphyllobothriidae</taxon>
        <taxon>Dibothriocephalus</taxon>
    </lineage>
</organism>
<name>A0A3P7NCV2_DIBLA</name>
<reference evidence="1 2" key="1">
    <citation type="submission" date="2018-11" db="EMBL/GenBank/DDBJ databases">
        <authorList>
            <consortium name="Pathogen Informatics"/>
        </authorList>
    </citation>
    <scope>NUCLEOTIDE SEQUENCE [LARGE SCALE GENOMIC DNA]</scope>
</reference>
<dbReference type="AlphaFoldDB" id="A0A3P7NCV2"/>
<dbReference type="EMBL" id="UYRU01082012">
    <property type="protein sequence ID" value="VDN32347.1"/>
    <property type="molecule type" value="Genomic_DNA"/>
</dbReference>
<accession>A0A3P7NCV2</accession>
<gene>
    <name evidence="1" type="ORF">DILT_LOCUS15963</name>
</gene>
<evidence type="ECO:0000313" key="2">
    <source>
        <dbReference type="Proteomes" id="UP000281553"/>
    </source>
</evidence>
<protein>
    <recommendedName>
        <fullName evidence="3">SAM domain-containing protein</fullName>
    </recommendedName>
</protein>
<keyword evidence="2" id="KW-1185">Reference proteome</keyword>
<evidence type="ECO:0000313" key="1">
    <source>
        <dbReference type="EMBL" id="VDN32347.1"/>
    </source>
</evidence>
<proteinExistence type="predicted"/>
<dbReference type="Proteomes" id="UP000281553">
    <property type="component" value="Unassembled WGS sequence"/>
</dbReference>
<sequence length="145" mass="15127">MRTLISRVTEEDLNDIGVAIIGGKMKRSEAALVEWAENGDEGLAGGGGGGDCCGHGRRGRLQYRLQQEFNTLGLSTGSGQVDRSSAAEIGLGPVGACLKGVERDGIGLLSTSSSTTINSSSSNIQYIYVGISMNHSSVYVILAQF</sequence>
<evidence type="ECO:0008006" key="3">
    <source>
        <dbReference type="Google" id="ProtNLM"/>
    </source>
</evidence>